<protein>
    <submittedName>
        <fullName evidence="1">Uncharacterized protein</fullName>
    </submittedName>
</protein>
<organism evidence="1 2">
    <name type="scientific">Lactuca virosa</name>
    <dbReference type="NCBI Taxonomy" id="75947"/>
    <lineage>
        <taxon>Eukaryota</taxon>
        <taxon>Viridiplantae</taxon>
        <taxon>Streptophyta</taxon>
        <taxon>Embryophyta</taxon>
        <taxon>Tracheophyta</taxon>
        <taxon>Spermatophyta</taxon>
        <taxon>Magnoliopsida</taxon>
        <taxon>eudicotyledons</taxon>
        <taxon>Gunneridae</taxon>
        <taxon>Pentapetalae</taxon>
        <taxon>asterids</taxon>
        <taxon>campanulids</taxon>
        <taxon>Asterales</taxon>
        <taxon>Asteraceae</taxon>
        <taxon>Cichorioideae</taxon>
        <taxon>Cichorieae</taxon>
        <taxon>Lactucinae</taxon>
        <taxon>Lactuca</taxon>
    </lineage>
</organism>
<reference evidence="1 2" key="1">
    <citation type="submission" date="2022-01" db="EMBL/GenBank/DDBJ databases">
        <authorList>
            <person name="Xiong W."/>
            <person name="Schranz E."/>
        </authorList>
    </citation>
    <scope>NUCLEOTIDE SEQUENCE [LARGE SCALE GENOMIC DNA]</scope>
</reference>
<dbReference type="EMBL" id="CAKMRJ010004445">
    <property type="protein sequence ID" value="CAH1438287.1"/>
    <property type="molecule type" value="Genomic_DNA"/>
</dbReference>
<gene>
    <name evidence="1" type="ORF">LVIROSA_LOCUS24554</name>
</gene>
<dbReference type="AlphaFoldDB" id="A0AAU9NK91"/>
<evidence type="ECO:0000313" key="1">
    <source>
        <dbReference type="EMBL" id="CAH1438287.1"/>
    </source>
</evidence>
<sequence length="228" mass="25967">MWRCYLELDSVAAVRRARHRPIYASIGFERLQPTSHFLICLEAPKRKNGDWISRFDGSRDSWTSRRPFLVVRRLETMVKRGKRAAIPETALVCWVVTGTAEEEDSGVAWFHVGIRSSELAGNAVLEVAGDKHIWRFEKQQATNDRAIPVGCDIEKTKVDRYISWRKCSIRRRVRGLKVVADCCSRVEEHGSRPLPPLMRARDAVRGSLVELEAAGGRMRRPVETQAAN</sequence>
<comment type="caution">
    <text evidence="1">The sequence shown here is derived from an EMBL/GenBank/DDBJ whole genome shotgun (WGS) entry which is preliminary data.</text>
</comment>
<keyword evidence="2" id="KW-1185">Reference proteome</keyword>
<accession>A0AAU9NK91</accession>
<name>A0AAU9NK91_9ASTR</name>
<evidence type="ECO:0000313" key="2">
    <source>
        <dbReference type="Proteomes" id="UP001157418"/>
    </source>
</evidence>
<dbReference type="Proteomes" id="UP001157418">
    <property type="component" value="Unassembled WGS sequence"/>
</dbReference>
<proteinExistence type="predicted"/>